<reference evidence="3 4" key="1">
    <citation type="journal article" date="2015" name="Genome Announc.">
        <title>Genome Assemblies of Three Soil-Associated Devosia species: D. insulae, D. limi, and D. soli.</title>
        <authorList>
            <person name="Hassan Y.I."/>
            <person name="Lepp D."/>
            <person name="Zhou T."/>
        </authorList>
    </citation>
    <scope>NUCLEOTIDE SEQUENCE [LARGE SCALE GENOMIC DNA]</scope>
    <source>
        <strain evidence="3 4">DS-56</strain>
    </source>
</reference>
<name>A0A1E5XWT3_9HYPH</name>
<evidence type="ECO:0000256" key="2">
    <source>
        <dbReference type="ARBA" id="ARBA00023002"/>
    </source>
</evidence>
<keyword evidence="2" id="KW-0560">Oxidoreductase</keyword>
<dbReference type="GO" id="GO:0016491">
    <property type="term" value="F:oxidoreductase activity"/>
    <property type="evidence" value="ECO:0007669"/>
    <property type="project" value="UniProtKB-KW"/>
</dbReference>
<dbReference type="PANTHER" id="PTHR11091">
    <property type="entry name" value="OXIDOREDUCTASE-RELATED"/>
    <property type="match status" value="1"/>
</dbReference>
<dbReference type="InterPro" id="IPR036111">
    <property type="entry name" value="Mal/L-sulfo/L-lacto_DH-like_sf"/>
</dbReference>
<evidence type="ECO:0000256" key="1">
    <source>
        <dbReference type="ARBA" id="ARBA00006056"/>
    </source>
</evidence>
<dbReference type="InterPro" id="IPR043143">
    <property type="entry name" value="Mal/L-sulf/L-lact_DH-like_NADP"/>
</dbReference>
<accession>A0A1E5XWT3</accession>
<dbReference type="Pfam" id="PF02615">
    <property type="entry name" value="Ldh_2"/>
    <property type="match status" value="1"/>
</dbReference>
<dbReference type="Gene3D" id="3.30.1370.60">
    <property type="entry name" value="Hypothetical oxidoreductase yiak, domain 2"/>
    <property type="match status" value="1"/>
</dbReference>
<sequence length="341" mass="36312">MAADRQVSTHIAYDELVALLRQVFLRHGCSETVASLLAQNMAGAERDGAHSHGIFRIKGNLASLDTGWVDGKAMPMLEDVAPGMQRADGRNGFSLPVLELAREPLMAKARANGIAMLSVRKAHHFSAVWPDIEPFAREGFLALAMINSMASVVPHGGHRKVYGTNPFGFAAPREGSDPLVFDQASSAMANGDVQIARREGRQLPPGTGVDRHGNPTTDPNAILDGGALLPFGGHKGSSIAMMMEIMGAALAGGDYSFEMDWSAYPGAATPHGGQTYILIDPQRGAVNSFADRLELLIAEIHDAGQSRLPGDRRYATRRKSLANGIAVDEAALEEIRALAVA</sequence>
<dbReference type="Gene3D" id="1.10.1530.10">
    <property type="match status" value="1"/>
</dbReference>
<comment type="caution">
    <text evidence="3">The sequence shown here is derived from an EMBL/GenBank/DDBJ whole genome shotgun (WGS) entry which is preliminary data.</text>
</comment>
<keyword evidence="4" id="KW-1185">Reference proteome</keyword>
<dbReference type="SUPFAM" id="SSF89733">
    <property type="entry name" value="L-sulfolactate dehydrogenase-like"/>
    <property type="match status" value="1"/>
</dbReference>
<dbReference type="InterPro" id="IPR043144">
    <property type="entry name" value="Mal/L-sulf/L-lact_DH-like_ah"/>
</dbReference>
<evidence type="ECO:0000313" key="4">
    <source>
        <dbReference type="Proteomes" id="UP000095463"/>
    </source>
</evidence>
<dbReference type="OrthoDB" id="9811519at2"/>
<comment type="similarity">
    <text evidence="1">Belongs to the LDH2/MDH2 oxidoreductase family.</text>
</comment>
<dbReference type="AlphaFoldDB" id="A0A1E5XWT3"/>
<dbReference type="Proteomes" id="UP000095463">
    <property type="component" value="Unassembled WGS sequence"/>
</dbReference>
<dbReference type="EMBL" id="LAJE02000040">
    <property type="protein sequence ID" value="OEO33058.1"/>
    <property type="molecule type" value="Genomic_DNA"/>
</dbReference>
<evidence type="ECO:0000313" key="3">
    <source>
        <dbReference type="EMBL" id="OEO33058.1"/>
    </source>
</evidence>
<dbReference type="PANTHER" id="PTHR11091:SF0">
    <property type="entry name" value="MALATE DEHYDROGENASE"/>
    <property type="match status" value="1"/>
</dbReference>
<proteinExistence type="inferred from homology"/>
<protein>
    <submittedName>
        <fullName evidence="3">Lactate dehydrogenase</fullName>
    </submittedName>
</protein>
<gene>
    <name evidence="3" type="ORF">VW23_008455</name>
</gene>
<dbReference type="InterPro" id="IPR003767">
    <property type="entry name" value="Malate/L-lactate_DH-like"/>
</dbReference>
<organism evidence="3 4">
    <name type="scientific">Devosia insulae DS-56</name>
    <dbReference type="NCBI Taxonomy" id="1116389"/>
    <lineage>
        <taxon>Bacteria</taxon>
        <taxon>Pseudomonadati</taxon>
        <taxon>Pseudomonadota</taxon>
        <taxon>Alphaproteobacteria</taxon>
        <taxon>Hyphomicrobiales</taxon>
        <taxon>Devosiaceae</taxon>
        <taxon>Devosia</taxon>
    </lineage>
</organism>